<dbReference type="Pfam" id="PF03721">
    <property type="entry name" value="UDPG_MGDP_dh_N"/>
    <property type="match status" value="1"/>
</dbReference>
<dbReference type="PIRSF" id="PIRSF500136">
    <property type="entry name" value="UDP_ManNAc_DH"/>
    <property type="match status" value="1"/>
</dbReference>
<dbReference type="AlphaFoldDB" id="A0A517P4B8"/>
<dbReference type="RefSeq" id="WP_145356890.1">
    <property type="nucleotide sequence ID" value="NZ_CP036265.1"/>
</dbReference>
<organism evidence="5 6">
    <name type="scientific">Alienimonas californiensis</name>
    <dbReference type="NCBI Taxonomy" id="2527989"/>
    <lineage>
        <taxon>Bacteria</taxon>
        <taxon>Pseudomonadati</taxon>
        <taxon>Planctomycetota</taxon>
        <taxon>Planctomycetia</taxon>
        <taxon>Planctomycetales</taxon>
        <taxon>Planctomycetaceae</taxon>
        <taxon>Alienimonas</taxon>
    </lineage>
</organism>
<dbReference type="EC" id="1.1.1.136" evidence="5"/>
<dbReference type="Gene3D" id="3.40.50.720">
    <property type="entry name" value="NAD(P)-binding Rossmann-like Domain"/>
    <property type="match status" value="2"/>
</dbReference>
<proteinExistence type="inferred from homology"/>
<dbReference type="GO" id="GO:0051287">
    <property type="term" value="F:NAD binding"/>
    <property type="evidence" value="ECO:0007669"/>
    <property type="project" value="InterPro"/>
</dbReference>
<keyword evidence="6" id="KW-1185">Reference proteome</keyword>
<dbReference type="KEGG" id="acaf:CA12_02960"/>
<dbReference type="PANTHER" id="PTHR43491:SF1">
    <property type="entry name" value="UDP-N-ACETYL-D-MANNOSAMINE DEHYDROGENASE"/>
    <property type="match status" value="1"/>
</dbReference>
<reference evidence="5 6" key="1">
    <citation type="submission" date="2019-02" db="EMBL/GenBank/DDBJ databases">
        <title>Deep-cultivation of Planctomycetes and their phenomic and genomic characterization uncovers novel biology.</title>
        <authorList>
            <person name="Wiegand S."/>
            <person name="Jogler M."/>
            <person name="Boedeker C."/>
            <person name="Pinto D."/>
            <person name="Vollmers J."/>
            <person name="Rivas-Marin E."/>
            <person name="Kohn T."/>
            <person name="Peeters S.H."/>
            <person name="Heuer A."/>
            <person name="Rast P."/>
            <person name="Oberbeckmann S."/>
            <person name="Bunk B."/>
            <person name="Jeske O."/>
            <person name="Meyerdierks A."/>
            <person name="Storesund J.E."/>
            <person name="Kallscheuer N."/>
            <person name="Luecker S."/>
            <person name="Lage O.M."/>
            <person name="Pohl T."/>
            <person name="Merkel B.J."/>
            <person name="Hornburger P."/>
            <person name="Mueller R.-W."/>
            <person name="Bruemmer F."/>
            <person name="Labrenz M."/>
            <person name="Spormann A.M."/>
            <person name="Op den Camp H."/>
            <person name="Overmann J."/>
            <person name="Amann R."/>
            <person name="Jetten M.S.M."/>
            <person name="Mascher T."/>
            <person name="Medema M.H."/>
            <person name="Devos D.P."/>
            <person name="Kaster A.-K."/>
            <person name="Ovreas L."/>
            <person name="Rohde M."/>
            <person name="Galperin M.Y."/>
            <person name="Jogler C."/>
        </authorList>
    </citation>
    <scope>NUCLEOTIDE SEQUENCE [LARGE SCALE GENOMIC DNA]</scope>
    <source>
        <strain evidence="5 6">CA12</strain>
    </source>
</reference>
<dbReference type="GO" id="GO:0047004">
    <property type="term" value="F:UDP-N-acetylglucosamine 6-dehydrogenase activity"/>
    <property type="evidence" value="ECO:0007669"/>
    <property type="project" value="UniProtKB-EC"/>
</dbReference>
<dbReference type="OrthoDB" id="9803238at2"/>
<dbReference type="Pfam" id="PF00984">
    <property type="entry name" value="UDPG_MGDP_dh"/>
    <property type="match status" value="1"/>
</dbReference>
<dbReference type="SUPFAM" id="SSF48179">
    <property type="entry name" value="6-phosphogluconate dehydrogenase C-terminal domain-like"/>
    <property type="match status" value="1"/>
</dbReference>
<sequence>MSGSFADRLSADCPAAGLRAALQNRTARVGVIGLGYVGLPLLDAFVNAGFKTIGFDTDRAKVDALLDGRSYIKHVPGAKIARWLREDAFEPTDDFDRLAEPDVLLICVPTPLTDARDPDLSYVEGSARAIAKALRPGQLVALESTTYPGTTRDVLLPILAESGLTAGDDYFLAYSPEREDPGNPDYTAAGIPKVVGGLDELSGELACLLYESAVVRVIPVGSPEVAEACKILENTYRAVNIALVNELKVLLDRMHVDVWEVIDAAKTKPFGFQAFYPGPGLGGHCIPIDPFYLTWLARRQGLNTRFIELAGEVNTSMPEYVVGKVVTALNDATKPVRGSKICVLGLAYKKNVDDHRESPSFELLHRLDELGAELSYHDPHVPRMPRGKRNYPDPPELVSESLTPEFLAGQDCVLIATDHAAVDYETVVRHAPLVVDTRGATRGLESLGTVVKA</sequence>
<gene>
    <name evidence="5" type="primary">wbpA_1</name>
    <name evidence="5" type="ORF">CA12_02960</name>
</gene>
<dbReference type="SUPFAM" id="SSF52413">
    <property type="entry name" value="UDP-glucose/GDP-mannose dehydrogenase C-terminal domain"/>
    <property type="match status" value="1"/>
</dbReference>
<dbReference type="InterPro" id="IPR014026">
    <property type="entry name" value="UDP-Glc/GDP-Man_DH_dimer"/>
</dbReference>
<dbReference type="SUPFAM" id="SSF51735">
    <property type="entry name" value="NAD(P)-binding Rossmann-fold domains"/>
    <property type="match status" value="1"/>
</dbReference>
<dbReference type="InterPro" id="IPR017476">
    <property type="entry name" value="UDP-Glc/GDP-Man"/>
</dbReference>
<dbReference type="InterPro" id="IPR001732">
    <property type="entry name" value="UDP-Glc/GDP-Man_DH_N"/>
</dbReference>
<dbReference type="InterPro" id="IPR008927">
    <property type="entry name" value="6-PGluconate_DH-like_C_sf"/>
</dbReference>
<dbReference type="GO" id="GO:0000271">
    <property type="term" value="P:polysaccharide biosynthetic process"/>
    <property type="evidence" value="ECO:0007669"/>
    <property type="project" value="InterPro"/>
</dbReference>
<evidence type="ECO:0000256" key="3">
    <source>
        <dbReference type="PIRNR" id="PIRNR000124"/>
    </source>
</evidence>
<evidence type="ECO:0000256" key="1">
    <source>
        <dbReference type="ARBA" id="ARBA00023002"/>
    </source>
</evidence>
<dbReference type="NCBIfam" id="TIGR03026">
    <property type="entry name" value="NDP-sugDHase"/>
    <property type="match status" value="1"/>
</dbReference>
<comment type="similarity">
    <text evidence="3">Belongs to the UDP-glucose/GDP-mannose dehydrogenase family.</text>
</comment>
<dbReference type="EMBL" id="CP036265">
    <property type="protein sequence ID" value="QDT14227.1"/>
    <property type="molecule type" value="Genomic_DNA"/>
</dbReference>
<dbReference type="Proteomes" id="UP000318741">
    <property type="component" value="Chromosome"/>
</dbReference>
<dbReference type="InterPro" id="IPR028359">
    <property type="entry name" value="UDP_ManNAc/GlcNAc_DH"/>
</dbReference>
<dbReference type="GO" id="GO:0016628">
    <property type="term" value="F:oxidoreductase activity, acting on the CH-CH group of donors, NAD or NADP as acceptor"/>
    <property type="evidence" value="ECO:0007669"/>
    <property type="project" value="InterPro"/>
</dbReference>
<evidence type="ECO:0000313" key="6">
    <source>
        <dbReference type="Proteomes" id="UP000318741"/>
    </source>
</evidence>
<evidence type="ECO:0000256" key="2">
    <source>
        <dbReference type="ARBA" id="ARBA00023027"/>
    </source>
</evidence>
<evidence type="ECO:0000259" key="4">
    <source>
        <dbReference type="SMART" id="SM00984"/>
    </source>
</evidence>
<dbReference type="PANTHER" id="PTHR43491">
    <property type="entry name" value="UDP-N-ACETYL-D-MANNOSAMINE DEHYDROGENASE"/>
    <property type="match status" value="1"/>
</dbReference>
<feature type="domain" description="UDP-glucose/GDP-mannose dehydrogenase C-terminal" evidence="4">
    <location>
        <begin position="342"/>
        <end position="443"/>
    </location>
</feature>
<protein>
    <submittedName>
        <fullName evidence="5">UDP-N-acetyl-D-glucosamine 6-dehydrogenase</fullName>
        <ecNumber evidence="5">1.1.1.136</ecNumber>
    </submittedName>
</protein>
<dbReference type="InterPro" id="IPR036291">
    <property type="entry name" value="NAD(P)-bd_dom_sf"/>
</dbReference>
<dbReference type="Pfam" id="PF03720">
    <property type="entry name" value="UDPG_MGDP_dh_C"/>
    <property type="match status" value="1"/>
</dbReference>
<accession>A0A517P4B8</accession>
<dbReference type="SMART" id="SM00984">
    <property type="entry name" value="UDPG_MGDP_dh_C"/>
    <property type="match status" value="1"/>
</dbReference>
<keyword evidence="2" id="KW-0520">NAD</keyword>
<name>A0A517P4B8_9PLAN</name>
<dbReference type="InterPro" id="IPR014027">
    <property type="entry name" value="UDP-Glc/GDP-Man_DH_C"/>
</dbReference>
<dbReference type="PIRSF" id="PIRSF000124">
    <property type="entry name" value="UDPglc_GDPman_dh"/>
    <property type="match status" value="1"/>
</dbReference>
<dbReference type="InterPro" id="IPR036220">
    <property type="entry name" value="UDP-Glc/GDP-Man_DH_C_sf"/>
</dbReference>
<keyword evidence="1 5" id="KW-0560">Oxidoreductase</keyword>
<evidence type="ECO:0000313" key="5">
    <source>
        <dbReference type="EMBL" id="QDT14227.1"/>
    </source>
</evidence>